<evidence type="ECO:0000313" key="1">
    <source>
        <dbReference type="EMBL" id="KKM96244.1"/>
    </source>
</evidence>
<accession>A0A0F9LMH1</accession>
<reference evidence="1" key="1">
    <citation type="journal article" date="2015" name="Nature">
        <title>Complex archaea that bridge the gap between prokaryotes and eukaryotes.</title>
        <authorList>
            <person name="Spang A."/>
            <person name="Saw J.H."/>
            <person name="Jorgensen S.L."/>
            <person name="Zaremba-Niedzwiedzka K."/>
            <person name="Martijn J."/>
            <person name="Lind A.E."/>
            <person name="van Eijk R."/>
            <person name="Schleper C."/>
            <person name="Guy L."/>
            <person name="Ettema T.J."/>
        </authorList>
    </citation>
    <scope>NUCLEOTIDE SEQUENCE</scope>
</reference>
<name>A0A0F9LMH1_9ZZZZ</name>
<protein>
    <submittedName>
        <fullName evidence="1">Uncharacterized protein</fullName>
    </submittedName>
</protein>
<sequence length="53" mass="5709">MNDIQTTVVKAGETIVVSLAGPLTTARVERDTTIAEIVEQAERDGYRFVCVAA</sequence>
<dbReference type="EMBL" id="LAZR01005905">
    <property type="protein sequence ID" value="KKM96244.1"/>
    <property type="molecule type" value="Genomic_DNA"/>
</dbReference>
<organism evidence="1">
    <name type="scientific">marine sediment metagenome</name>
    <dbReference type="NCBI Taxonomy" id="412755"/>
    <lineage>
        <taxon>unclassified sequences</taxon>
        <taxon>metagenomes</taxon>
        <taxon>ecological metagenomes</taxon>
    </lineage>
</organism>
<comment type="caution">
    <text evidence="1">The sequence shown here is derived from an EMBL/GenBank/DDBJ whole genome shotgun (WGS) entry which is preliminary data.</text>
</comment>
<gene>
    <name evidence="1" type="ORF">LCGC14_1179960</name>
</gene>
<dbReference type="AlphaFoldDB" id="A0A0F9LMH1"/>
<proteinExistence type="predicted"/>